<protein>
    <recommendedName>
        <fullName evidence="9">Avidin</fullName>
    </recommendedName>
</protein>
<dbReference type="InterPro" id="IPR036896">
    <property type="entry name" value="Avidin-like_sf"/>
</dbReference>
<keyword evidence="3" id="KW-0964">Secreted</keyword>
<reference evidence="7" key="1">
    <citation type="submission" date="2022-03" db="EMBL/GenBank/DDBJ databases">
        <authorList>
            <person name="Alioto T."/>
            <person name="Alioto T."/>
            <person name="Gomez Garrido J."/>
        </authorList>
    </citation>
    <scope>NUCLEOTIDE SEQUENCE</scope>
</reference>
<organism evidence="7 8">
    <name type="scientific">Pelobates cultripes</name>
    <name type="common">Western spadefoot toad</name>
    <dbReference type="NCBI Taxonomy" id="61616"/>
    <lineage>
        <taxon>Eukaryota</taxon>
        <taxon>Metazoa</taxon>
        <taxon>Chordata</taxon>
        <taxon>Craniata</taxon>
        <taxon>Vertebrata</taxon>
        <taxon>Euteleostomi</taxon>
        <taxon>Amphibia</taxon>
        <taxon>Batrachia</taxon>
        <taxon>Anura</taxon>
        <taxon>Pelobatoidea</taxon>
        <taxon>Pelobatidae</taxon>
        <taxon>Pelobates</taxon>
    </lineage>
</organism>
<gene>
    <name evidence="7" type="ORF">PECUL_23A062442</name>
</gene>
<dbReference type="Pfam" id="PF01382">
    <property type="entry name" value="Avidin"/>
    <property type="match status" value="1"/>
</dbReference>
<dbReference type="PROSITE" id="PS51326">
    <property type="entry name" value="AVIDIN_2"/>
    <property type="match status" value="1"/>
</dbReference>
<evidence type="ECO:0008006" key="9">
    <source>
        <dbReference type="Google" id="ProtNLM"/>
    </source>
</evidence>
<evidence type="ECO:0000313" key="7">
    <source>
        <dbReference type="EMBL" id="CAH2302395.1"/>
    </source>
</evidence>
<evidence type="ECO:0000256" key="5">
    <source>
        <dbReference type="ARBA" id="ARBA00023267"/>
    </source>
</evidence>
<dbReference type="Proteomes" id="UP001295444">
    <property type="component" value="Chromosome 06"/>
</dbReference>
<dbReference type="PRINTS" id="PR00709">
    <property type="entry name" value="AVIDIN"/>
</dbReference>
<dbReference type="GO" id="GO:0005576">
    <property type="term" value="C:extracellular region"/>
    <property type="evidence" value="ECO:0007669"/>
    <property type="project" value="UniProtKB-SubCell"/>
</dbReference>
<dbReference type="PANTHER" id="PTHR34399:SF5">
    <property type="entry name" value="AVIDIN"/>
    <property type="match status" value="1"/>
</dbReference>
<evidence type="ECO:0000313" key="8">
    <source>
        <dbReference type="Proteomes" id="UP001295444"/>
    </source>
</evidence>
<evidence type="ECO:0000256" key="6">
    <source>
        <dbReference type="PIRSR" id="PIRSR605468-51"/>
    </source>
</evidence>
<keyword evidence="6" id="KW-1015">Disulfide bond</keyword>
<dbReference type="EMBL" id="OW240917">
    <property type="protein sequence ID" value="CAH2302395.1"/>
    <property type="molecule type" value="Genomic_DNA"/>
</dbReference>
<keyword evidence="8" id="KW-1185">Reference proteome</keyword>
<comment type="subcellular location">
    <subcellularLocation>
        <location evidence="1">Secreted</location>
    </subcellularLocation>
</comment>
<dbReference type="AlphaFoldDB" id="A0AAD1WFQ8"/>
<evidence type="ECO:0000256" key="4">
    <source>
        <dbReference type="ARBA" id="ARBA00022729"/>
    </source>
</evidence>
<comment type="similarity">
    <text evidence="2">Belongs to the avidin/streptavidin family.</text>
</comment>
<dbReference type="InterPro" id="IPR051764">
    <property type="entry name" value="Avidin/Streptavidin-rel"/>
</dbReference>
<dbReference type="InterPro" id="IPR005469">
    <property type="entry name" value="Avidin"/>
</dbReference>
<accession>A0AAD1WFQ8</accession>
<feature type="disulfide bond" evidence="6">
    <location>
        <begin position="12"/>
        <end position="89"/>
    </location>
</feature>
<evidence type="ECO:0000256" key="3">
    <source>
        <dbReference type="ARBA" id="ARBA00022525"/>
    </source>
</evidence>
<dbReference type="Gene3D" id="2.40.128.30">
    <property type="entry name" value="Avidin-like"/>
    <property type="match status" value="1"/>
</dbReference>
<evidence type="ECO:0000256" key="2">
    <source>
        <dbReference type="ARBA" id="ARBA00006297"/>
    </source>
</evidence>
<evidence type="ECO:0000256" key="1">
    <source>
        <dbReference type="ARBA" id="ARBA00004613"/>
    </source>
</evidence>
<dbReference type="GO" id="GO:0009374">
    <property type="term" value="F:biotin binding"/>
    <property type="evidence" value="ECO:0007669"/>
    <property type="project" value="InterPro"/>
</dbReference>
<keyword evidence="4" id="KW-0732">Signal</keyword>
<dbReference type="PANTHER" id="PTHR34399">
    <property type="entry name" value="AVIDIN-RELATED"/>
    <property type="match status" value="1"/>
</dbReference>
<dbReference type="SUPFAM" id="SSF50876">
    <property type="entry name" value="Avidin/streptavidin"/>
    <property type="match status" value="1"/>
</dbReference>
<sequence length="135" mass="14726">MCLLSQQHKERCNVSGVWMNSLGSMLTLSVDEGSHLRGFFKSSVESSPGAAGENMIGKVSGVLGSGMQPTLAMSVTWSGGSVSTWAGQCFQGLKTPVIRTMWLLRSQVDTEDKNWMATRIGEDTFHPKRRELSLS</sequence>
<proteinExistence type="inferred from homology"/>
<name>A0AAD1WFQ8_PELCU</name>
<dbReference type="InterPro" id="IPR005468">
    <property type="entry name" value="Avidin/str"/>
</dbReference>
<keyword evidence="5" id="KW-0092">Biotin</keyword>